<comment type="caution">
    <text evidence="1">The sequence shown here is derived from an EMBL/GenBank/DDBJ whole genome shotgun (WGS) entry which is preliminary data.</text>
</comment>
<evidence type="ECO:0000313" key="1">
    <source>
        <dbReference type="EMBL" id="NEU05067.1"/>
    </source>
</evidence>
<accession>A0A6M0H3F9</accession>
<reference evidence="1 2" key="1">
    <citation type="submission" date="2020-02" db="EMBL/GenBank/DDBJ databases">
        <title>Genome assembly of a novel Clostridium senegalense strain.</title>
        <authorList>
            <person name="Gupta T.B."/>
            <person name="Jauregui R."/>
            <person name="Maclean P."/>
            <person name="Nawarathana A."/>
            <person name="Brightwell G."/>
        </authorList>
    </citation>
    <scope>NUCLEOTIDE SEQUENCE [LARGE SCALE GENOMIC DNA]</scope>
    <source>
        <strain evidence="1 2">AGRFS4</strain>
    </source>
</reference>
<name>A0A6M0H3F9_9CLOT</name>
<protein>
    <submittedName>
        <fullName evidence="1">Uncharacterized protein</fullName>
    </submittedName>
</protein>
<dbReference type="EMBL" id="JAAGPU010000015">
    <property type="protein sequence ID" value="NEU05067.1"/>
    <property type="molecule type" value="Genomic_DNA"/>
</dbReference>
<proteinExistence type="predicted"/>
<dbReference type="AlphaFoldDB" id="A0A6M0H3F9"/>
<organism evidence="1 2">
    <name type="scientific">Clostridium senegalense</name>
    <dbReference type="NCBI Taxonomy" id="1465809"/>
    <lineage>
        <taxon>Bacteria</taxon>
        <taxon>Bacillati</taxon>
        <taxon>Bacillota</taxon>
        <taxon>Clostridia</taxon>
        <taxon>Eubacteriales</taxon>
        <taxon>Clostridiaceae</taxon>
        <taxon>Clostridium</taxon>
    </lineage>
</organism>
<dbReference type="RefSeq" id="WP_199869981.1">
    <property type="nucleotide sequence ID" value="NZ_JAAGPU010000015.1"/>
</dbReference>
<gene>
    <name evidence="1" type="ORF">G3M99_09415</name>
</gene>
<dbReference type="Proteomes" id="UP000481872">
    <property type="component" value="Unassembled WGS sequence"/>
</dbReference>
<sequence length="48" mass="5975">MLRVSEVFKSSNYVDYKRIDKRKKKNKNTKEYKFIDELKKYEGKKKNK</sequence>
<evidence type="ECO:0000313" key="2">
    <source>
        <dbReference type="Proteomes" id="UP000481872"/>
    </source>
</evidence>
<keyword evidence="2" id="KW-1185">Reference proteome</keyword>